<evidence type="ECO:0000313" key="8">
    <source>
        <dbReference type="EMBL" id="CAF5073519.1"/>
    </source>
</evidence>
<dbReference type="Pfam" id="PF00501">
    <property type="entry name" value="AMP-binding"/>
    <property type="match status" value="1"/>
</dbReference>
<keyword evidence="3" id="KW-0276">Fatty acid metabolism</keyword>
<dbReference type="PANTHER" id="PTHR43272">
    <property type="entry name" value="LONG-CHAIN-FATTY-ACID--COA LIGASE"/>
    <property type="match status" value="1"/>
</dbReference>
<feature type="non-terminal residue" evidence="7">
    <location>
        <position position="1"/>
    </location>
</feature>
<keyword evidence="3" id="KW-0443">Lipid metabolism</keyword>
<dbReference type="PANTHER" id="PTHR43272:SF33">
    <property type="entry name" value="AMP-BINDING DOMAIN-CONTAINING PROTEIN-RELATED"/>
    <property type="match status" value="1"/>
</dbReference>
<evidence type="ECO:0000313" key="9">
    <source>
        <dbReference type="Proteomes" id="UP000663855"/>
    </source>
</evidence>
<accession>A0A814MU43</accession>
<feature type="domain" description="AMP-dependent synthetase/ligase" evidence="6">
    <location>
        <begin position="1"/>
        <end position="104"/>
    </location>
</feature>
<dbReference type="AlphaFoldDB" id="A0A814MU43"/>
<dbReference type="GO" id="GO:0005524">
    <property type="term" value="F:ATP binding"/>
    <property type="evidence" value="ECO:0007669"/>
    <property type="project" value="UniProtKB-KW"/>
</dbReference>
<organism evidence="7 9">
    <name type="scientific">Rotaria magnacalcarata</name>
    <dbReference type="NCBI Taxonomy" id="392030"/>
    <lineage>
        <taxon>Eukaryota</taxon>
        <taxon>Metazoa</taxon>
        <taxon>Spiralia</taxon>
        <taxon>Gnathifera</taxon>
        <taxon>Rotifera</taxon>
        <taxon>Eurotatoria</taxon>
        <taxon>Bdelloidea</taxon>
        <taxon>Philodinida</taxon>
        <taxon>Philodinidae</taxon>
        <taxon>Rotaria</taxon>
    </lineage>
</organism>
<dbReference type="EMBL" id="CAJNOV010001893">
    <property type="protein sequence ID" value="CAF1083477.1"/>
    <property type="molecule type" value="Genomic_DNA"/>
</dbReference>
<evidence type="ECO:0000256" key="3">
    <source>
        <dbReference type="ARBA" id="ARBA00022832"/>
    </source>
</evidence>
<dbReference type="GO" id="GO:0004467">
    <property type="term" value="F:long-chain fatty acid-CoA ligase activity"/>
    <property type="evidence" value="ECO:0007669"/>
    <property type="project" value="UniProtKB-EC"/>
</dbReference>
<proteinExistence type="predicted"/>
<evidence type="ECO:0000256" key="4">
    <source>
        <dbReference type="ARBA" id="ARBA00022840"/>
    </source>
</evidence>
<dbReference type="EC" id="6.2.1.3" evidence="5"/>
<evidence type="ECO:0000259" key="6">
    <source>
        <dbReference type="Pfam" id="PF00501"/>
    </source>
</evidence>
<dbReference type="Gene3D" id="3.40.50.12780">
    <property type="entry name" value="N-terminal domain of ligase-like"/>
    <property type="match status" value="1"/>
</dbReference>
<protein>
    <recommendedName>
        <fullName evidence="5">long-chain-fatty-acid--CoA ligase</fullName>
        <ecNumber evidence="5">6.2.1.3</ecNumber>
    </recommendedName>
</protein>
<evidence type="ECO:0000256" key="1">
    <source>
        <dbReference type="ARBA" id="ARBA00022598"/>
    </source>
</evidence>
<dbReference type="GO" id="GO:0005783">
    <property type="term" value="C:endoplasmic reticulum"/>
    <property type="evidence" value="ECO:0007669"/>
    <property type="project" value="TreeGrafter"/>
</dbReference>
<keyword evidence="1" id="KW-0436">Ligase</keyword>
<gene>
    <name evidence="8" type="ORF">BYL167_LOCUS60931</name>
    <name evidence="7" type="ORF">CJN711_LOCUS6319</name>
</gene>
<dbReference type="EMBL" id="CAJOBH010231555">
    <property type="protein sequence ID" value="CAF5073519.1"/>
    <property type="molecule type" value="Genomic_DNA"/>
</dbReference>
<dbReference type="SUPFAM" id="SSF56801">
    <property type="entry name" value="Acetyl-CoA synthetase-like"/>
    <property type="match status" value="1"/>
</dbReference>
<dbReference type="Proteomes" id="UP000663855">
    <property type="component" value="Unassembled WGS sequence"/>
</dbReference>
<dbReference type="InterPro" id="IPR042099">
    <property type="entry name" value="ANL_N_sf"/>
</dbReference>
<reference evidence="7" key="1">
    <citation type="submission" date="2021-02" db="EMBL/GenBank/DDBJ databases">
        <authorList>
            <person name="Nowell W R."/>
        </authorList>
    </citation>
    <scope>NUCLEOTIDE SEQUENCE</scope>
</reference>
<comment type="caution">
    <text evidence="7">The sequence shown here is derived from an EMBL/GenBank/DDBJ whole genome shotgun (WGS) entry which is preliminary data.</text>
</comment>
<dbReference type="Proteomes" id="UP000681967">
    <property type="component" value="Unassembled WGS sequence"/>
</dbReference>
<evidence type="ECO:0000256" key="5">
    <source>
        <dbReference type="ARBA" id="ARBA00026121"/>
    </source>
</evidence>
<evidence type="ECO:0000313" key="7">
    <source>
        <dbReference type="EMBL" id="CAF1083477.1"/>
    </source>
</evidence>
<feature type="non-terminal residue" evidence="7">
    <location>
        <position position="122"/>
    </location>
</feature>
<sequence length="122" mass="13582">PDECLTIISTSGSSGFPKSAIVSERAFRAGFLRWYLPSLIERVTLCYRPLAWAADRDAIITTFLREGRTGFSTQEPSRLMEELALVRPTHFGAPPSIWNKIYAEFKTSLALVTAQCSPDAIQ</sequence>
<keyword evidence="2" id="KW-0547">Nucleotide-binding</keyword>
<evidence type="ECO:0000256" key="2">
    <source>
        <dbReference type="ARBA" id="ARBA00022741"/>
    </source>
</evidence>
<keyword evidence="4" id="KW-0067">ATP-binding</keyword>
<dbReference type="GO" id="GO:0016020">
    <property type="term" value="C:membrane"/>
    <property type="evidence" value="ECO:0007669"/>
    <property type="project" value="TreeGrafter"/>
</dbReference>
<name>A0A814MU43_9BILA</name>
<dbReference type="InterPro" id="IPR000873">
    <property type="entry name" value="AMP-dep_synth/lig_dom"/>
</dbReference>